<protein>
    <submittedName>
        <fullName evidence="1">Ribosomal protein s16</fullName>
    </submittedName>
</protein>
<gene>
    <name evidence="1" type="primary">rps16</name>
</gene>
<keyword evidence="1" id="KW-0934">Plastid</keyword>
<dbReference type="AlphaFoldDB" id="A0A291S7U1"/>
<keyword evidence="1" id="KW-0687">Ribonucleoprotein</keyword>
<organism evidence="1">
    <name type="scientific">Chenopodium album</name>
    <name type="common">Fat hen</name>
    <dbReference type="NCBI Taxonomy" id="3559"/>
    <lineage>
        <taxon>Eukaryota</taxon>
        <taxon>Viridiplantae</taxon>
        <taxon>Streptophyta</taxon>
        <taxon>Embryophyta</taxon>
        <taxon>Tracheophyta</taxon>
        <taxon>Spermatophyta</taxon>
        <taxon>Magnoliopsida</taxon>
        <taxon>eudicotyledons</taxon>
        <taxon>Gunneridae</taxon>
        <taxon>Pentapetalae</taxon>
        <taxon>Caryophyllales</taxon>
        <taxon>Chenopodiaceae</taxon>
        <taxon>Chenopodioideae</taxon>
        <taxon>Atripliceae</taxon>
        <taxon>Chenopodium</taxon>
    </lineage>
</organism>
<proteinExistence type="predicted"/>
<evidence type="ECO:0000313" key="1">
    <source>
        <dbReference type="EMBL" id="ATL76526.1"/>
    </source>
</evidence>
<accession>A0A291S7U1</accession>
<reference evidence="1" key="1">
    <citation type="submission" date="2017-06" db="EMBL/GenBank/DDBJ databases">
        <title>Complete Chloroplast Genome Sequence of Chenopodium album.</title>
        <authorList>
            <person name="Jashmi R.K."/>
            <person name="Thongam B."/>
        </authorList>
    </citation>
    <scope>NUCLEOTIDE SEQUENCE</scope>
    <source>
        <tissue evidence="1">Leaf</tissue>
    </source>
</reference>
<name>A0A291S7U1_CHEAL</name>
<sequence length="82" mass="9759">MNHFSRAVRGKNLLYVSKGGVVDLIYPNEPSIESLQLMFGAEEKEEICRKWVFMIRKVKLIMFLLFSFLKKVLNRQKLFMIF</sequence>
<dbReference type="EMBL" id="MF418659">
    <property type="protein sequence ID" value="ATL76526.1"/>
    <property type="molecule type" value="Genomic_DNA"/>
</dbReference>
<keyword evidence="1" id="KW-0689">Ribosomal protein</keyword>
<geneLocation type="plastid" evidence="1"/>
<dbReference type="GO" id="GO:0005840">
    <property type="term" value="C:ribosome"/>
    <property type="evidence" value="ECO:0007669"/>
    <property type="project" value="UniProtKB-KW"/>
</dbReference>